<dbReference type="EMBL" id="KZ805752">
    <property type="protein sequence ID" value="PVH91936.1"/>
    <property type="molecule type" value="Genomic_DNA"/>
</dbReference>
<dbReference type="PANTHER" id="PTHR15157">
    <property type="entry name" value="UV RADIATION RESISTANCE-ASSOCIATED GENE PROTEIN"/>
    <property type="match status" value="1"/>
</dbReference>
<feature type="region of interest" description="Disordered" evidence="5">
    <location>
        <begin position="604"/>
        <end position="666"/>
    </location>
</feature>
<feature type="compositionally biased region" description="Polar residues" evidence="5">
    <location>
        <begin position="71"/>
        <end position="82"/>
    </location>
</feature>
<accession>A0A2V1D1N9</accession>
<evidence type="ECO:0000256" key="1">
    <source>
        <dbReference type="ARBA" id="ARBA00009574"/>
    </source>
</evidence>
<evidence type="ECO:0000256" key="4">
    <source>
        <dbReference type="SAM" id="Coils"/>
    </source>
</evidence>
<dbReference type="Proteomes" id="UP000244855">
    <property type="component" value="Unassembled WGS sequence"/>
</dbReference>
<protein>
    <recommendedName>
        <fullName evidence="2">Autophagy-related protein 14</fullName>
    </recommendedName>
</protein>
<evidence type="ECO:0000313" key="7">
    <source>
        <dbReference type="Proteomes" id="UP000244855"/>
    </source>
</evidence>
<dbReference type="OrthoDB" id="72772at2759"/>
<dbReference type="InterPro" id="IPR018791">
    <property type="entry name" value="UV_resistance/autophagy_Atg14"/>
</dbReference>
<organism evidence="6 7">
    <name type="scientific">Periconia macrospinosa</name>
    <dbReference type="NCBI Taxonomy" id="97972"/>
    <lineage>
        <taxon>Eukaryota</taxon>
        <taxon>Fungi</taxon>
        <taxon>Dikarya</taxon>
        <taxon>Ascomycota</taxon>
        <taxon>Pezizomycotina</taxon>
        <taxon>Dothideomycetes</taxon>
        <taxon>Pleosporomycetidae</taxon>
        <taxon>Pleosporales</taxon>
        <taxon>Massarineae</taxon>
        <taxon>Periconiaceae</taxon>
        <taxon>Periconia</taxon>
    </lineage>
</organism>
<keyword evidence="3 4" id="KW-0175">Coiled coil</keyword>
<evidence type="ECO:0000256" key="5">
    <source>
        <dbReference type="SAM" id="MobiDB-lite"/>
    </source>
</evidence>
<proteinExistence type="inferred from homology"/>
<evidence type="ECO:0000313" key="6">
    <source>
        <dbReference type="EMBL" id="PVH91936.1"/>
    </source>
</evidence>
<name>A0A2V1D1N9_9PLEO</name>
<feature type="compositionally biased region" description="Low complexity" evidence="5">
    <location>
        <begin position="621"/>
        <end position="630"/>
    </location>
</feature>
<dbReference type="GO" id="GO:0005768">
    <property type="term" value="C:endosome"/>
    <property type="evidence" value="ECO:0007669"/>
    <property type="project" value="TreeGrafter"/>
</dbReference>
<feature type="coiled-coil region" evidence="4">
    <location>
        <begin position="287"/>
        <end position="359"/>
    </location>
</feature>
<feature type="region of interest" description="Disordered" evidence="5">
    <location>
        <begin position="58"/>
        <end position="117"/>
    </location>
</feature>
<dbReference type="GO" id="GO:0000149">
    <property type="term" value="F:SNARE binding"/>
    <property type="evidence" value="ECO:0007669"/>
    <property type="project" value="TreeGrafter"/>
</dbReference>
<dbReference type="Pfam" id="PF10186">
    <property type="entry name" value="ATG14"/>
    <property type="match status" value="1"/>
</dbReference>
<dbReference type="STRING" id="97972.A0A2V1D1N9"/>
<reference evidence="6 7" key="1">
    <citation type="journal article" date="2018" name="Sci. Rep.">
        <title>Comparative genomics provides insights into the lifestyle and reveals functional heterogeneity of dark septate endophytic fungi.</title>
        <authorList>
            <person name="Knapp D.G."/>
            <person name="Nemeth J.B."/>
            <person name="Barry K."/>
            <person name="Hainaut M."/>
            <person name="Henrissat B."/>
            <person name="Johnson J."/>
            <person name="Kuo A."/>
            <person name="Lim J.H.P."/>
            <person name="Lipzen A."/>
            <person name="Nolan M."/>
            <person name="Ohm R.A."/>
            <person name="Tamas L."/>
            <person name="Grigoriev I.V."/>
            <person name="Spatafora J.W."/>
            <person name="Nagy L.G."/>
            <person name="Kovacs G.M."/>
        </authorList>
    </citation>
    <scope>NUCLEOTIDE SEQUENCE [LARGE SCALE GENOMIC DNA]</scope>
    <source>
        <strain evidence="6 7">DSE2036</strain>
    </source>
</reference>
<dbReference type="GO" id="GO:0032991">
    <property type="term" value="C:protein-containing complex"/>
    <property type="evidence" value="ECO:0007669"/>
    <property type="project" value="UniProtKB-ARBA"/>
</dbReference>
<evidence type="ECO:0000256" key="2">
    <source>
        <dbReference type="ARBA" id="ARBA00013807"/>
    </source>
</evidence>
<comment type="similarity">
    <text evidence="1">Belongs to the ATG14 family.</text>
</comment>
<feature type="compositionally biased region" description="Basic residues" evidence="5">
    <location>
        <begin position="99"/>
        <end position="112"/>
    </location>
</feature>
<keyword evidence="7" id="KW-1185">Reference proteome</keyword>
<dbReference type="GO" id="GO:0035493">
    <property type="term" value="P:SNARE complex assembly"/>
    <property type="evidence" value="ECO:0007669"/>
    <property type="project" value="TreeGrafter"/>
</dbReference>
<sequence>MADALPRERPWLLPYNRKIRHLQGITIRNLTLTPFPSRSRTRTIDDEGLPSALESPAKALAQHESRGLAHSRSSSDLKTSGDTSRHSNGELPSPTSSKKLQRPIKGKSLRRRSTLEWTGASPLTRQKRLEDITSSRMADNFFTLHVENQEDPVYISEVVEKAMNPNFRFFDLASCGPSVTRLDKLTVKVWARNQATENWQYLIHFTVQLRSLQFIGKTLGHFKHPLPQNCILFHMTDGIYTSFTDMPVAEKRGLDKLAPPKEHPEGRNLPSSSYDALMRLNTLDDCIQDALATRDRLAEEIEDILKANNEAISTVEQVPEAQERLKMVEAAVAAEKRRVDAVRRKRDELQANIQKRRDLMQQGRELELQREADLPAAKQSHASQRDTYQKLQEEITGQRRRICEDLQRIFPIEPVPGKSLLFTIRGLALPNSVFDDANENETAAALQYVAQIVSLLSPYLSVILPYPIHLNGSTSTIDDPLAVHTSTSTANNAARTYPLFMKGVVRYRFEYAVFLLNKDIEILSNALGLRPIDIRQTLPNLKYLLFVATAGKGELPARKSGGIKGLLRQEGMWTASRKGSMDSTVSGSDAGSVLVMGREGVGGAKGKEDVKGHVNGNAVPQQQQQHQQQQTSFAKIALQKQKQLSSSSSAASGMMAGGGSRLREVE</sequence>
<dbReference type="PANTHER" id="PTHR15157:SF5">
    <property type="entry name" value="UV RADIATION RESISTANCE-ASSOCIATED GENE PROTEIN"/>
    <property type="match status" value="1"/>
</dbReference>
<dbReference type="AlphaFoldDB" id="A0A2V1D1N9"/>
<evidence type="ECO:0000256" key="3">
    <source>
        <dbReference type="ARBA" id="ARBA00023054"/>
    </source>
</evidence>
<feature type="compositionally biased region" description="Low complexity" evidence="5">
    <location>
        <begin position="645"/>
        <end position="654"/>
    </location>
</feature>
<gene>
    <name evidence="6" type="ORF">DM02DRAFT_677811</name>
</gene>
<dbReference type="GO" id="GO:0000323">
    <property type="term" value="C:lytic vacuole"/>
    <property type="evidence" value="ECO:0007669"/>
    <property type="project" value="TreeGrafter"/>
</dbReference>